<keyword evidence="2" id="KW-0479">Metal-binding</keyword>
<evidence type="ECO:0000259" key="6">
    <source>
        <dbReference type="Pfam" id="PF05699"/>
    </source>
</evidence>
<dbReference type="PANTHER" id="PTHR46481:SF10">
    <property type="entry name" value="ZINC FINGER BED DOMAIN-CONTAINING PROTEIN 39"/>
    <property type="match status" value="1"/>
</dbReference>
<evidence type="ECO:0000256" key="4">
    <source>
        <dbReference type="ARBA" id="ARBA00022833"/>
    </source>
</evidence>
<dbReference type="EMBL" id="JANJYI010000006">
    <property type="protein sequence ID" value="KAK2645641.1"/>
    <property type="molecule type" value="Genomic_DNA"/>
</dbReference>
<organism evidence="7 8">
    <name type="scientific">Dipteronia dyeriana</name>
    <dbReference type="NCBI Taxonomy" id="168575"/>
    <lineage>
        <taxon>Eukaryota</taxon>
        <taxon>Viridiplantae</taxon>
        <taxon>Streptophyta</taxon>
        <taxon>Embryophyta</taxon>
        <taxon>Tracheophyta</taxon>
        <taxon>Spermatophyta</taxon>
        <taxon>Magnoliopsida</taxon>
        <taxon>eudicotyledons</taxon>
        <taxon>Gunneridae</taxon>
        <taxon>Pentapetalae</taxon>
        <taxon>rosids</taxon>
        <taxon>malvids</taxon>
        <taxon>Sapindales</taxon>
        <taxon>Sapindaceae</taxon>
        <taxon>Hippocastanoideae</taxon>
        <taxon>Acereae</taxon>
        <taxon>Dipteronia</taxon>
    </lineage>
</organism>
<proteinExistence type="predicted"/>
<dbReference type="GO" id="GO:0046983">
    <property type="term" value="F:protein dimerization activity"/>
    <property type="evidence" value="ECO:0007669"/>
    <property type="project" value="InterPro"/>
</dbReference>
<keyword evidence="3" id="KW-0863">Zinc-finger</keyword>
<comment type="caution">
    <text evidence="7">The sequence shown here is derived from an EMBL/GenBank/DDBJ whole genome shotgun (WGS) entry which is preliminary data.</text>
</comment>
<comment type="subcellular location">
    <subcellularLocation>
        <location evidence="1">Nucleus</location>
    </subcellularLocation>
</comment>
<dbReference type="InterPro" id="IPR012337">
    <property type="entry name" value="RNaseH-like_sf"/>
</dbReference>
<dbReference type="SUPFAM" id="SSF53098">
    <property type="entry name" value="Ribonuclease H-like"/>
    <property type="match status" value="2"/>
</dbReference>
<feature type="non-terminal residue" evidence="7">
    <location>
        <position position="1"/>
    </location>
</feature>
<gene>
    <name evidence="7" type="ORF">Ddye_020836</name>
</gene>
<evidence type="ECO:0000313" key="8">
    <source>
        <dbReference type="Proteomes" id="UP001280121"/>
    </source>
</evidence>
<dbReference type="GO" id="GO:0008270">
    <property type="term" value="F:zinc ion binding"/>
    <property type="evidence" value="ECO:0007669"/>
    <property type="project" value="UniProtKB-KW"/>
</dbReference>
<feature type="domain" description="HAT C-terminal dimerisation" evidence="6">
    <location>
        <begin position="89"/>
        <end position="134"/>
    </location>
</feature>
<dbReference type="Proteomes" id="UP001280121">
    <property type="component" value="Unassembled WGS sequence"/>
</dbReference>
<dbReference type="InterPro" id="IPR008906">
    <property type="entry name" value="HATC_C_dom"/>
</dbReference>
<dbReference type="PANTHER" id="PTHR46481">
    <property type="entry name" value="ZINC FINGER BED DOMAIN-CONTAINING PROTEIN 4"/>
    <property type="match status" value="1"/>
</dbReference>
<sequence length="134" mass="14640">GETIGKIIEACLLDYVIDRVFTITVDNASANGVVIKYVKKKLSNWVVDGIILEGEFCHVRCCAHILNLIVTEVLKDILESIISIRNVVRYIAREVFAIQVSTVASESAFSTGGRTIDSFQSSMGAKTVEALICT</sequence>
<evidence type="ECO:0000256" key="3">
    <source>
        <dbReference type="ARBA" id="ARBA00022771"/>
    </source>
</evidence>
<dbReference type="InterPro" id="IPR052035">
    <property type="entry name" value="ZnF_BED_domain_contain"/>
</dbReference>
<accession>A0AAD9U0H7</accession>
<evidence type="ECO:0000256" key="2">
    <source>
        <dbReference type="ARBA" id="ARBA00022723"/>
    </source>
</evidence>
<dbReference type="AlphaFoldDB" id="A0AAD9U0H7"/>
<evidence type="ECO:0000313" key="7">
    <source>
        <dbReference type="EMBL" id="KAK2645641.1"/>
    </source>
</evidence>
<keyword evidence="5" id="KW-0539">Nucleus</keyword>
<protein>
    <recommendedName>
        <fullName evidence="6">HAT C-terminal dimerisation domain-containing protein</fullName>
    </recommendedName>
</protein>
<dbReference type="GO" id="GO:0005634">
    <property type="term" value="C:nucleus"/>
    <property type="evidence" value="ECO:0007669"/>
    <property type="project" value="UniProtKB-SubCell"/>
</dbReference>
<evidence type="ECO:0000256" key="5">
    <source>
        <dbReference type="ARBA" id="ARBA00023242"/>
    </source>
</evidence>
<evidence type="ECO:0000256" key="1">
    <source>
        <dbReference type="ARBA" id="ARBA00004123"/>
    </source>
</evidence>
<name>A0AAD9U0H7_9ROSI</name>
<dbReference type="Pfam" id="PF05699">
    <property type="entry name" value="Dimer_Tnp_hAT"/>
    <property type="match status" value="1"/>
</dbReference>
<keyword evidence="8" id="KW-1185">Reference proteome</keyword>
<reference evidence="7" key="1">
    <citation type="journal article" date="2023" name="Plant J.">
        <title>Genome sequences and population genomics provide insights into the demographic history, inbreeding, and mutation load of two 'living fossil' tree species of Dipteronia.</title>
        <authorList>
            <person name="Feng Y."/>
            <person name="Comes H.P."/>
            <person name="Chen J."/>
            <person name="Zhu S."/>
            <person name="Lu R."/>
            <person name="Zhang X."/>
            <person name="Li P."/>
            <person name="Qiu J."/>
            <person name="Olsen K.M."/>
            <person name="Qiu Y."/>
        </authorList>
    </citation>
    <scope>NUCLEOTIDE SEQUENCE</scope>
    <source>
        <strain evidence="7">KIB01</strain>
    </source>
</reference>
<keyword evidence="4" id="KW-0862">Zinc</keyword>